<dbReference type="PANTHER" id="PTHR35841:SF1">
    <property type="entry name" value="PHOSPHONATES-BINDING PERIPLASMIC PROTEIN"/>
    <property type="match status" value="1"/>
</dbReference>
<proteinExistence type="predicted"/>
<name>A0A1H6FDS5_9GAMM</name>
<dbReference type="OrthoDB" id="9813913at2"/>
<dbReference type="EC" id="2.7.13.3" evidence="1"/>
<keyword evidence="2" id="KW-1185">Reference proteome</keyword>
<dbReference type="Pfam" id="PF12974">
    <property type="entry name" value="Phosphonate-bd"/>
    <property type="match status" value="1"/>
</dbReference>
<dbReference type="PANTHER" id="PTHR35841">
    <property type="entry name" value="PHOSPHONATES-BINDING PERIPLASMIC PROTEIN"/>
    <property type="match status" value="1"/>
</dbReference>
<dbReference type="Gene3D" id="3.40.190.10">
    <property type="entry name" value="Periplasmic binding protein-like II"/>
    <property type="match status" value="2"/>
</dbReference>
<dbReference type="Proteomes" id="UP000236724">
    <property type="component" value="Unassembled WGS sequence"/>
</dbReference>
<dbReference type="GO" id="GO:0004673">
    <property type="term" value="F:protein histidine kinase activity"/>
    <property type="evidence" value="ECO:0007669"/>
    <property type="project" value="UniProtKB-EC"/>
</dbReference>
<evidence type="ECO:0000313" key="2">
    <source>
        <dbReference type="Proteomes" id="UP000236724"/>
    </source>
</evidence>
<gene>
    <name evidence="1" type="primary">ttrS_2</name>
    <name evidence="1" type="ORF">MBHS_03427</name>
</gene>
<evidence type="ECO:0000313" key="1">
    <source>
        <dbReference type="EMBL" id="SEH07551.1"/>
    </source>
</evidence>
<accession>A0A1H6FDS5</accession>
<protein>
    <submittedName>
        <fullName evidence="1">Tetrathionate sensor histidine kinase TtrS</fullName>
        <ecNumber evidence="1">2.7.13.3</ecNumber>
    </submittedName>
</protein>
<reference evidence="1 2" key="1">
    <citation type="submission" date="2016-10" db="EMBL/GenBank/DDBJ databases">
        <authorList>
            <person name="de Groot N.N."/>
        </authorList>
    </citation>
    <scope>NUCLEOTIDE SEQUENCE [LARGE SCALE GENOMIC DNA]</scope>
    <source>
        <strain evidence="1">MBHS1</strain>
    </source>
</reference>
<dbReference type="AlphaFoldDB" id="A0A1H6FDS5"/>
<sequence>MCFFLVCTFNVNAKDIYDLAVLSPKGVSIAKKEWQPTVDYLQQKTGKKFNLIPVTFKSYDNALASKKMEFLLCNPAVFYDARKKYDAIPLASLIGVYQDKPLHGFGAVIFTRADSGIQTFTDLKGKKVAAAQKNALMGYRLPSHVLQEKGLEVEKDYALYFTGSLFNVAQAVKYGKADVGFVRTGFLQWFAKKEKTDISEFMVIEPEQDDFPFQHNGPILPFWIFGATKGTDPALNKEIATALMELKPSAFPVTAANVYGWEEPADLSPVGDIIDK</sequence>
<organism evidence="1 2">
    <name type="scientific">Candidatus Venteria ishoeyi</name>
    <dbReference type="NCBI Taxonomy" id="1899563"/>
    <lineage>
        <taxon>Bacteria</taxon>
        <taxon>Pseudomonadati</taxon>
        <taxon>Pseudomonadota</taxon>
        <taxon>Gammaproteobacteria</taxon>
        <taxon>Thiotrichales</taxon>
        <taxon>Thiotrichaceae</taxon>
        <taxon>Venteria</taxon>
    </lineage>
</organism>
<keyword evidence="1" id="KW-0418">Kinase</keyword>
<keyword evidence="1" id="KW-0808">Transferase</keyword>
<dbReference type="SUPFAM" id="SSF53850">
    <property type="entry name" value="Periplasmic binding protein-like II"/>
    <property type="match status" value="1"/>
</dbReference>
<dbReference type="EMBL" id="FMSV02000533">
    <property type="protein sequence ID" value="SEH07551.1"/>
    <property type="molecule type" value="Genomic_DNA"/>
</dbReference>
<dbReference type="RefSeq" id="WP_103921194.1">
    <property type="nucleotide sequence ID" value="NZ_FMSV02000533.1"/>
</dbReference>